<keyword evidence="2" id="KW-1185">Reference proteome</keyword>
<gene>
    <name evidence="1" type="ORF">BDR25DRAFT_348578</name>
</gene>
<reference evidence="1" key="1">
    <citation type="journal article" date="2020" name="Stud. Mycol.">
        <title>101 Dothideomycetes genomes: a test case for predicting lifestyles and emergence of pathogens.</title>
        <authorList>
            <person name="Haridas S."/>
            <person name="Albert R."/>
            <person name="Binder M."/>
            <person name="Bloem J."/>
            <person name="Labutti K."/>
            <person name="Salamov A."/>
            <person name="Andreopoulos B."/>
            <person name="Baker S."/>
            <person name="Barry K."/>
            <person name="Bills G."/>
            <person name="Bluhm B."/>
            <person name="Cannon C."/>
            <person name="Castanera R."/>
            <person name="Culley D."/>
            <person name="Daum C."/>
            <person name="Ezra D."/>
            <person name="Gonzalez J."/>
            <person name="Henrissat B."/>
            <person name="Kuo A."/>
            <person name="Liang C."/>
            <person name="Lipzen A."/>
            <person name="Lutzoni F."/>
            <person name="Magnuson J."/>
            <person name="Mondo S."/>
            <person name="Nolan M."/>
            <person name="Ohm R."/>
            <person name="Pangilinan J."/>
            <person name="Park H.-J."/>
            <person name="Ramirez L."/>
            <person name="Alfaro M."/>
            <person name="Sun H."/>
            <person name="Tritt A."/>
            <person name="Yoshinaga Y."/>
            <person name="Zwiers L.-H."/>
            <person name="Turgeon B."/>
            <person name="Goodwin S."/>
            <person name="Spatafora J."/>
            <person name="Crous P."/>
            <person name="Grigoriev I."/>
        </authorList>
    </citation>
    <scope>NUCLEOTIDE SEQUENCE</scope>
    <source>
        <strain evidence="1">ATCC 200398</strain>
    </source>
</reference>
<accession>A0ACB6RGR7</accession>
<proteinExistence type="predicted"/>
<sequence>MQKRWFWMRMVAGGNERSSVSNSPISQGCVTTTKCLLANIASNTIIKSSYFSTLCSECDFRLTVSNTTTPRFPPRGKSYGTHDRALQPSMEWLNSSGIDIFVLEDLARAVLVLAARILIYRYPLQQEGLKIVKQRRLLPFIFRSTVNLRIWSLRQASPESAPSTPYDRLVIWESSEEFRHSLSADLLSPYNFGVPGLVAVSRNHLDKAHTKNLVPMIFILFTPWF</sequence>
<evidence type="ECO:0000313" key="2">
    <source>
        <dbReference type="Proteomes" id="UP000799755"/>
    </source>
</evidence>
<comment type="caution">
    <text evidence="1">The sequence shown here is derived from an EMBL/GenBank/DDBJ whole genome shotgun (WGS) entry which is preliminary data.</text>
</comment>
<evidence type="ECO:0000313" key="1">
    <source>
        <dbReference type="EMBL" id="KAF2478322.1"/>
    </source>
</evidence>
<dbReference type="Proteomes" id="UP000799755">
    <property type="component" value="Unassembled WGS sequence"/>
</dbReference>
<organism evidence="1 2">
    <name type="scientific">Lindgomyces ingoldianus</name>
    <dbReference type="NCBI Taxonomy" id="673940"/>
    <lineage>
        <taxon>Eukaryota</taxon>
        <taxon>Fungi</taxon>
        <taxon>Dikarya</taxon>
        <taxon>Ascomycota</taxon>
        <taxon>Pezizomycotina</taxon>
        <taxon>Dothideomycetes</taxon>
        <taxon>Pleosporomycetidae</taxon>
        <taxon>Pleosporales</taxon>
        <taxon>Lindgomycetaceae</taxon>
        <taxon>Lindgomyces</taxon>
    </lineage>
</organism>
<name>A0ACB6RGR7_9PLEO</name>
<dbReference type="EMBL" id="MU003492">
    <property type="protein sequence ID" value="KAF2478322.1"/>
    <property type="molecule type" value="Genomic_DNA"/>
</dbReference>
<protein>
    <submittedName>
        <fullName evidence="1">Uncharacterized protein</fullName>
    </submittedName>
</protein>